<dbReference type="Proteomes" id="UP000241769">
    <property type="component" value="Unassembled WGS sequence"/>
</dbReference>
<dbReference type="InterPro" id="IPR036322">
    <property type="entry name" value="WD40_repeat_dom_sf"/>
</dbReference>
<feature type="region of interest" description="Disordered" evidence="4">
    <location>
        <begin position="1"/>
        <end position="20"/>
    </location>
</feature>
<proteinExistence type="predicted"/>
<reference evidence="6 7" key="1">
    <citation type="journal article" date="2018" name="Genome Biol. Evol.">
        <title>Multiple Roots of Fruiting Body Formation in Amoebozoa.</title>
        <authorList>
            <person name="Hillmann F."/>
            <person name="Forbes G."/>
            <person name="Novohradska S."/>
            <person name="Ferling I."/>
            <person name="Riege K."/>
            <person name="Groth M."/>
            <person name="Westermann M."/>
            <person name="Marz M."/>
            <person name="Spaller T."/>
            <person name="Winckler T."/>
            <person name="Schaap P."/>
            <person name="Glockner G."/>
        </authorList>
    </citation>
    <scope>NUCLEOTIDE SEQUENCE [LARGE SCALE GENOMIC DNA]</scope>
    <source>
        <strain evidence="6 7">Jena</strain>
    </source>
</reference>
<dbReference type="STRING" id="1890364.A0A2P6NJK7"/>
<dbReference type="FunCoup" id="A0A2P6NJK7">
    <property type="interactions" value="1278"/>
</dbReference>
<comment type="caution">
    <text evidence="6">The sequence shown here is derived from an EMBL/GenBank/DDBJ whole genome shotgun (WGS) entry which is preliminary data.</text>
</comment>
<feature type="repeat" description="WD" evidence="3">
    <location>
        <begin position="59"/>
        <end position="100"/>
    </location>
</feature>
<dbReference type="InterPro" id="IPR001680">
    <property type="entry name" value="WD40_rpt"/>
</dbReference>
<evidence type="ECO:0000313" key="6">
    <source>
        <dbReference type="EMBL" id="PRP84124.1"/>
    </source>
</evidence>
<evidence type="ECO:0000256" key="4">
    <source>
        <dbReference type="SAM" id="MobiDB-lite"/>
    </source>
</evidence>
<dbReference type="EMBL" id="MDYQ01000069">
    <property type="protein sequence ID" value="PRP84124.1"/>
    <property type="molecule type" value="Genomic_DNA"/>
</dbReference>
<dbReference type="Pfam" id="PF00400">
    <property type="entry name" value="WD40"/>
    <property type="match status" value="3"/>
</dbReference>
<dbReference type="PANTHER" id="PTHR10971">
    <property type="entry name" value="MRNA EXPORT FACTOR AND BUB3"/>
    <property type="match status" value="1"/>
</dbReference>
<dbReference type="InterPro" id="IPR015943">
    <property type="entry name" value="WD40/YVTN_repeat-like_dom_sf"/>
</dbReference>
<evidence type="ECO:0000313" key="5">
    <source>
        <dbReference type="EMBL" id="PRP77990.1"/>
    </source>
</evidence>
<dbReference type="SUPFAM" id="SSF50978">
    <property type="entry name" value="WD40 repeat-like"/>
    <property type="match status" value="1"/>
</dbReference>
<dbReference type="EMBL" id="MDYQ01000247">
    <property type="protein sequence ID" value="PRP77990.1"/>
    <property type="molecule type" value="Genomic_DNA"/>
</dbReference>
<dbReference type="SMART" id="SM00320">
    <property type="entry name" value="WD40"/>
    <property type="match status" value="5"/>
</dbReference>
<dbReference type="PROSITE" id="PS50082">
    <property type="entry name" value="WD_REPEATS_2"/>
    <property type="match status" value="2"/>
</dbReference>
<evidence type="ECO:0000256" key="3">
    <source>
        <dbReference type="PROSITE-ProRule" id="PRU00221"/>
    </source>
</evidence>
<dbReference type="FunFam" id="2.130.10.10:FF:000190">
    <property type="entry name" value="Nuclear pore complex subunit"/>
    <property type="match status" value="1"/>
</dbReference>
<organism evidence="6 7">
    <name type="scientific">Planoprotostelium fungivorum</name>
    <dbReference type="NCBI Taxonomy" id="1890364"/>
    <lineage>
        <taxon>Eukaryota</taxon>
        <taxon>Amoebozoa</taxon>
        <taxon>Evosea</taxon>
        <taxon>Variosea</taxon>
        <taxon>Cavosteliida</taxon>
        <taxon>Cavosteliaceae</taxon>
        <taxon>Planoprotostelium</taxon>
    </lineage>
</organism>
<name>A0A2P6NJK7_9EUKA</name>
<dbReference type="AlphaFoldDB" id="A0A2P6NJK7"/>
<protein>
    <submittedName>
        <fullName evidence="6">Uncharacterized protein</fullName>
    </submittedName>
</protein>
<dbReference type="Gene3D" id="2.130.10.10">
    <property type="entry name" value="YVTN repeat-like/Quinoprotein amine dehydrogenase"/>
    <property type="match status" value="1"/>
</dbReference>
<dbReference type="InParanoid" id="A0A2P6NJK7"/>
<accession>A0A2P6NJK7</accession>
<keyword evidence="2" id="KW-0677">Repeat</keyword>
<keyword evidence="1 3" id="KW-0853">WD repeat</keyword>
<evidence type="ECO:0000313" key="7">
    <source>
        <dbReference type="Proteomes" id="UP000241769"/>
    </source>
</evidence>
<gene>
    <name evidence="6" type="ORF">PROFUN_04115</name>
    <name evidence="5" type="ORF">PROFUN_14078</name>
</gene>
<evidence type="ECO:0000256" key="1">
    <source>
        <dbReference type="ARBA" id="ARBA00022574"/>
    </source>
</evidence>
<sequence length="337" mass="37052">MTTLGNTPKDLELPSPPGDGISSLSFSPKANFLVSGSWDVSNQVRCWEVNGAGANPKAAMSHDAPVLCTAWSSDGQSVFSGACDGKAKMWSLGTGQSQQIGQHAGAIKSMAWVDQLNCLVTASWDKTLKFWDGKSPNPVHTTQLPERVYCMDIRGSLGVVATANREVLIYDIKNPANFFKKIPSPLKYQSRTIACFIDQSGFAIGSSEGRVGIQYIQDSDSAKNFAFKCHRVNTVDVYAVNQISMHPQWGTFSTCGSDGTFTFWDKDSKQRLKQFPQLSQPISATAWNADGSIFAYAVSYDWHKVKQGSEYYNPNVKPQIFIHPTPESEIKNRAAKR</sequence>
<feature type="repeat" description="WD" evidence="3">
    <location>
        <begin position="100"/>
        <end position="141"/>
    </location>
</feature>
<keyword evidence="7" id="KW-1185">Reference proteome</keyword>
<dbReference type="PROSITE" id="PS50294">
    <property type="entry name" value="WD_REPEATS_REGION"/>
    <property type="match status" value="2"/>
</dbReference>
<dbReference type="OrthoDB" id="256303at2759"/>
<evidence type="ECO:0000256" key="2">
    <source>
        <dbReference type="ARBA" id="ARBA00022737"/>
    </source>
</evidence>